<name>A0A381QU44_9ZZZZ</name>
<dbReference type="SUPFAM" id="SSF48498">
    <property type="entry name" value="Tetracyclin repressor-like, C-terminal domain"/>
    <property type="match status" value="1"/>
</dbReference>
<dbReference type="PROSITE" id="PS50977">
    <property type="entry name" value="HTH_TETR_2"/>
    <property type="match status" value="1"/>
</dbReference>
<evidence type="ECO:0000256" key="3">
    <source>
        <dbReference type="ARBA" id="ARBA00023163"/>
    </source>
</evidence>
<reference evidence="5" key="1">
    <citation type="submission" date="2018-05" db="EMBL/GenBank/DDBJ databases">
        <authorList>
            <person name="Lanie J.A."/>
            <person name="Ng W.-L."/>
            <person name="Kazmierczak K.M."/>
            <person name="Andrzejewski T.M."/>
            <person name="Davidsen T.M."/>
            <person name="Wayne K.J."/>
            <person name="Tettelin H."/>
            <person name="Glass J.I."/>
            <person name="Rusch D."/>
            <person name="Podicherti R."/>
            <person name="Tsui H.-C.T."/>
            <person name="Winkler M.E."/>
        </authorList>
    </citation>
    <scope>NUCLEOTIDE SEQUENCE</scope>
</reference>
<dbReference type="Pfam" id="PF00440">
    <property type="entry name" value="TetR_N"/>
    <property type="match status" value="1"/>
</dbReference>
<gene>
    <name evidence="5" type="ORF">METZ01_LOCUS33937</name>
</gene>
<keyword evidence="1" id="KW-0805">Transcription regulation</keyword>
<dbReference type="GO" id="GO:0003700">
    <property type="term" value="F:DNA-binding transcription factor activity"/>
    <property type="evidence" value="ECO:0007669"/>
    <property type="project" value="TreeGrafter"/>
</dbReference>
<dbReference type="InterPro" id="IPR050109">
    <property type="entry name" value="HTH-type_TetR-like_transc_reg"/>
</dbReference>
<keyword evidence="2" id="KW-0238">DNA-binding</keyword>
<dbReference type="InterPro" id="IPR036271">
    <property type="entry name" value="Tet_transcr_reg_TetR-rel_C_sf"/>
</dbReference>
<dbReference type="InterPro" id="IPR001647">
    <property type="entry name" value="HTH_TetR"/>
</dbReference>
<organism evidence="5">
    <name type="scientific">marine metagenome</name>
    <dbReference type="NCBI Taxonomy" id="408172"/>
    <lineage>
        <taxon>unclassified sequences</taxon>
        <taxon>metagenomes</taxon>
        <taxon>ecological metagenomes</taxon>
    </lineage>
</organism>
<accession>A0A381QU44</accession>
<dbReference type="EMBL" id="UINC01001453">
    <property type="protein sequence ID" value="SUZ81083.1"/>
    <property type="molecule type" value="Genomic_DNA"/>
</dbReference>
<dbReference type="PANTHER" id="PTHR30055:SF151">
    <property type="entry name" value="TRANSCRIPTIONAL REGULATORY PROTEIN"/>
    <property type="match status" value="1"/>
</dbReference>
<sequence>MDDTAARTGRHAGLDPAEILDRAISLVEAEGADALTMRRLASELGVATTSIYWHVGNREQLVTAMVSRHGEHLAEAPVTGDTSRDRVLAVARLIWEGSLEHREITRLASTHGASSLHAQHLELAMARELQEAGVVGDAARDALRAITACVGGFIVAAMLDDVIPTDHRRTSVLAHLEDPDLDPGTRASLATSSHLPSLFDATLRAVVNSVVPADLSVNAYL</sequence>
<feature type="domain" description="HTH tetR-type" evidence="4">
    <location>
        <begin position="13"/>
        <end position="73"/>
    </location>
</feature>
<dbReference type="GO" id="GO:0000976">
    <property type="term" value="F:transcription cis-regulatory region binding"/>
    <property type="evidence" value="ECO:0007669"/>
    <property type="project" value="TreeGrafter"/>
</dbReference>
<dbReference type="AlphaFoldDB" id="A0A381QU44"/>
<evidence type="ECO:0000313" key="5">
    <source>
        <dbReference type="EMBL" id="SUZ81083.1"/>
    </source>
</evidence>
<dbReference type="Gene3D" id="1.10.357.10">
    <property type="entry name" value="Tetracycline Repressor, domain 2"/>
    <property type="match status" value="1"/>
</dbReference>
<evidence type="ECO:0000256" key="1">
    <source>
        <dbReference type="ARBA" id="ARBA00023015"/>
    </source>
</evidence>
<dbReference type="PANTHER" id="PTHR30055">
    <property type="entry name" value="HTH-TYPE TRANSCRIPTIONAL REGULATOR RUTR"/>
    <property type="match status" value="1"/>
</dbReference>
<proteinExistence type="predicted"/>
<keyword evidence="3" id="KW-0804">Transcription</keyword>
<dbReference type="PRINTS" id="PR00455">
    <property type="entry name" value="HTHTETR"/>
</dbReference>
<evidence type="ECO:0000259" key="4">
    <source>
        <dbReference type="PROSITE" id="PS50977"/>
    </source>
</evidence>
<dbReference type="InterPro" id="IPR009057">
    <property type="entry name" value="Homeodomain-like_sf"/>
</dbReference>
<evidence type="ECO:0000256" key="2">
    <source>
        <dbReference type="ARBA" id="ARBA00023125"/>
    </source>
</evidence>
<dbReference type="SUPFAM" id="SSF46689">
    <property type="entry name" value="Homeodomain-like"/>
    <property type="match status" value="1"/>
</dbReference>
<protein>
    <recommendedName>
        <fullName evidence="4">HTH tetR-type domain-containing protein</fullName>
    </recommendedName>
</protein>